<accession>A0A285ISC0</accession>
<dbReference type="AlphaFoldDB" id="A0A285ISC0"/>
<keyword evidence="1" id="KW-1133">Transmembrane helix</keyword>
<sequence>MVAVTQPGIDRAQAFEVERYKYLLQQLHTVNENVYRFLAIYQTLATVLVGAALALFVRYDDWKIEREIAQIGIVAILLLVTVIAAFTILLIVVGVLTWLDYRREECELTEEAVRPGYRKPPDPKNFWRWYETYIVLFILGSVGFMWVGAALVLLPAMT</sequence>
<dbReference type="EMBL" id="OBDY01000011">
    <property type="protein sequence ID" value="SNY50892.1"/>
    <property type="molecule type" value="Genomic_DNA"/>
</dbReference>
<name>A0A285ISC0_9ACTN</name>
<organism evidence="2 3">
    <name type="scientific">Paractinoplanes atraurantiacus</name>
    <dbReference type="NCBI Taxonomy" id="1036182"/>
    <lineage>
        <taxon>Bacteria</taxon>
        <taxon>Bacillati</taxon>
        <taxon>Actinomycetota</taxon>
        <taxon>Actinomycetes</taxon>
        <taxon>Micromonosporales</taxon>
        <taxon>Micromonosporaceae</taxon>
        <taxon>Paractinoplanes</taxon>
    </lineage>
</organism>
<keyword evidence="1" id="KW-0472">Membrane</keyword>
<evidence type="ECO:0000313" key="2">
    <source>
        <dbReference type="EMBL" id="SNY50892.1"/>
    </source>
</evidence>
<keyword evidence="3" id="KW-1185">Reference proteome</keyword>
<feature type="transmembrane region" description="Helical" evidence="1">
    <location>
        <begin position="39"/>
        <end position="59"/>
    </location>
</feature>
<protein>
    <submittedName>
        <fullName evidence="2">Uncharacterized protein</fullName>
    </submittedName>
</protein>
<proteinExistence type="predicted"/>
<dbReference type="Proteomes" id="UP000219612">
    <property type="component" value="Unassembled WGS sequence"/>
</dbReference>
<gene>
    <name evidence="2" type="ORF">SAMN05421748_111134</name>
</gene>
<evidence type="ECO:0000313" key="3">
    <source>
        <dbReference type="Proteomes" id="UP000219612"/>
    </source>
</evidence>
<keyword evidence="1" id="KW-0812">Transmembrane</keyword>
<evidence type="ECO:0000256" key="1">
    <source>
        <dbReference type="SAM" id="Phobius"/>
    </source>
</evidence>
<feature type="transmembrane region" description="Helical" evidence="1">
    <location>
        <begin position="71"/>
        <end position="99"/>
    </location>
</feature>
<reference evidence="2 3" key="1">
    <citation type="submission" date="2017-09" db="EMBL/GenBank/DDBJ databases">
        <authorList>
            <person name="Ehlers B."/>
            <person name="Leendertz F.H."/>
        </authorList>
    </citation>
    <scope>NUCLEOTIDE SEQUENCE [LARGE SCALE GENOMIC DNA]</scope>
    <source>
        <strain evidence="2 3">CGMCC 4.6857</strain>
    </source>
</reference>
<feature type="transmembrane region" description="Helical" evidence="1">
    <location>
        <begin position="133"/>
        <end position="154"/>
    </location>
</feature>